<dbReference type="InterPro" id="IPR034005">
    <property type="entry name" value="M3A_DCP"/>
</dbReference>
<dbReference type="Gene3D" id="3.40.390.10">
    <property type="entry name" value="Collagenase (Catalytic Domain)"/>
    <property type="match status" value="1"/>
</dbReference>
<dbReference type="RefSeq" id="WP_115495501.1">
    <property type="nucleotide sequence ID" value="NZ_QRBE01000005.1"/>
</dbReference>
<comment type="cofactor">
    <cofactor evidence="9">
        <name>Zn(2+)</name>
        <dbReference type="ChEBI" id="CHEBI:29105"/>
    </cofactor>
    <text evidence="9">Binds 1 zinc ion.</text>
</comment>
<dbReference type="Proteomes" id="UP000254258">
    <property type="component" value="Unassembled WGS sequence"/>
</dbReference>
<evidence type="ECO:0000256" key="1">
    <source>
        <dbReference type="ARBA" id="ARBA00006040"/>
    </source>
</evidence>
<dbReference type="InterPro" id="IPR024079">
    <property type="entry name" value="MetalloPept_cat_dom_sf"/>
</dbReference>
<dbReference type="FunFam" id="3.40.390.10:FF:000009">
    <property type="entry name" value="Oligopeptidase A"/>
    <property type="match status" value="1"/>
</dbReference>
<dbReference type="GO" id="GO:0004222">
    <property type="term" value="F:metalloendopeptidase activity"/>
    <property type="evidence" value="ECO:0007669"/>
    <property type="project" value="UniProtKB-EC"/>
</dbReference>
<evidence type="ECO:0000256" key="9">
    <source>
        <dbReference type="RuleBase" id="RU003435"/>
    </source>
</evidence>
<dbReference type="OrthoDB" id="9773538at2"/>
<dbReference type="Gene3D" id="1.10.1370.10">
    <property type="entry name" value="Neurolysin, domain 3"/>
    <property type="match status" value="1"/>
</dbReference>
<evidence type="ECO:0000256" key="4">
    <source>
        <dbReference type="ARBA" id="ARBA00022801"/>
    </source>
</evidence>
<dbReference type="Pfam" id="PF01432">
    <property type="entry name" value="Peptidase_M3"/>
    <property type="match status" value="1"/>
</dbReference>
<dbReference type="EMBL" id="QRBE01000005">
    <property type="protein sequence ID" value="RDS81629.1"/>
    <property type="molecule type" value="Genomic_DNA"/>
</dbReference>
<dbReference type="EC" id="3.4.24.70" evidence="8"/>
<dbReference type="SUPFAM" id="SSF55486">
    <property type="entry name" value="Metalloproteases ('zincins'), catalytic domain"/>
    <property type="match status" value="1"/>
</dbReference>
<evidence type="ECO:0000256" key="8">
    <source>
        <dbReference type="ARBA" id="ARBA00026100"/>
    </source>
</evidence>
<reference evidence="12 13" key="1">
    <citation type="submission" date="2018-07" db="EMBL/GenBank/DDBJ databases">
        <title>Dyella monticola sp. nov. and Dyella psychrodurans sp. nov. isolated from monsoon evergreen broad-leaved forest soil of Dinghu Mountain, China.</title>
        <authorList>
            <person name="Gao Z."/>
            <person name="Qiu L."/>
        </authorList>
    </citation>
    <scope>NUCLEOTIDE SEQUENCE [LARGE SCALE GENOMIC DNA]</scope>
    <source>
        <strain evidence="12 13">4G-K06</strain>
    </source>
</reference>
<evidence type="ECO:0000259" key="11">
    <source>
        <dbReference type="Pfam" id="PF19310"/>
    </source>
</evidence>
<evidence type="ECO:0000256" key="5">
    <source>
        <dbReference type="ARBA" id="ARBA00022833"/>
    </source>
</evidence>
<keyword evidence="4 9" id="KW-0378">Hydrolase</keyword>
<feature type="domain" description="Oligopeptidase A N-terminal" evidence="11">
    <location>
        <begin position="36"/>
        <end position="150"/>
    </location>
</feature>
<protein>
    <recommendedName>
        <fullName evidence="8">oligopeptidase A</fullName>
        <ecNumber evidence="8">3.4.24.70</ecNumber>
    </recommendedName>
</protein>
<evidence type="ECO:0000259" key="10">
    <source>
        <dbReference type="Pfam" id="PF01432"/>
    </source>
</evidence>
<dbReference type="InterPro" id="IPR024077">
    <property type="entry name" value="Neurolysin/TOP_dom2"/>
</dbReference>
<name>A0A370WZR2_9GAMM</name>
<evidence type="ECO:0000256" key="7">
    <source>
        <dbReference type="ARBA" id="ARBA00024603"/>
    </source>
</evidence>
<dbReference type="InterPro" id="IPR001567">
    <property type="entry name" value="Pept_M3A_M3B_dom"/>
</dbReference>
<keyword evidence="13" id="KW-1185">Reference proteome</keyword>
<evidence type="ECO:0000313" key="13">
    <source>
        <dbReference type="Proteomes" id="UP000254258"/>
    </source>
</evidence>
<dbReference type="InterPro" id="IPR045666">
    <property type="entry name" value="OpdA_N"/>
</dbReference>
<dbReference type="CDD" id="cd06456">
    <property type="entry name" value="M3A_DCP"/>
    <property type="match status" value="1"/>
</dbReference>
<comment type="similarity">
    <text evidence="1 9">Belongs to the peptidase M3 family.</text>
</comment>
<dbReference type="Pfam" id="PF19310">
    <property type="entry name" value="TOP_N"/>
    <property type="match status" value="1"/>
</dbReference>
<keyword evidence="5 9" id="KW-0862">Zinc</keyword>
<dbReference type="InterPro" id="IPR045090">
    <property type="entry name" value="Pept_M3A_M3B"/>
</dbReference>
<organism evidence="12 13">
    <name type="scientific">Dyella monticola</name>
    <dbReference type="NCBI Taxonomy" id="1927958"/>
    <lineage>
        <taxon>Bacteria</taxon>
        <taxon>Pseudomonadati</taxon>
        <taxon>Pseudomonadota</taxon>
        <taxon>Gammaproteobacteria</taxon>
        <taxon>Lysobacterales</taxon>
        <taxon>Rhodanobacteraceae</taxon>
        <taxon>Dyella</taxon>
    </lineage>
</organism>
<dbReference type="Gene3D" id="1.10.1370.40">
    <property type="match status" value="1"/>
</dbReference>
<evidence type="ECO:0000256" key="2">
    <source>
        <dbReference type="ARBA" id="ARBA00022670"/>
    </source>
</evidence>
<gene>
    <name evidence="12" type="ORF">DWU98_10395</name>
</gene>
<dbReference type="GO" id="GO:0046872">
    <property type="term" value="F:metal ion binding"/>
    <property type="evidence" value="ECO:0007669"/>
    <property type="project" value="UniProtKB-UniRule"/>
</dbReference>
<dbReference type="GO" id="GO:0005829">
    <property type="term" value="C:cytosol"/>
    <property type="evidence" value="ECO:0007669"/>
    <property type="project" value="UniProtKB-ARBA"/>
</dbReference>
<evidence type="ECO:0000256" key="6">
    <source>
        <dbReference type="ARBA" id="ARBA00023049"/>
    </source>
</evidence>
<comment type="caution">
    <text evidence="12">The sequence shown here is derived from an EMBL/GenBank/DDBJ whole genome shotgun (WGS) entry which is preliminary data.</text>
</comment>
<evidence type="ECO:0000313" key="12">
    <source>
        <dbReference type="EMBL" id="RDS81629.1"/>
    </source>
</evidence>
<keyword evidence="3 9" id="KW-0479">Metal-binding</keyword>
<comment type="catalytic activity">
    <reaction evidence="7">
        <text>Hydrolysis of oligopeptides, with broad specificity. Gly or Ala commonly occur as P1 or P1' residues, but more distant residues are also important, as is shown by the fact that Z-Gly-Pro-Gly-|-Gly-Pro-Ala is cleaved, but not Z-(Gly)(5).</text>
        <dbReference type="EC" id="3.4.24.70"/>
    </reaction>
</comment>
<evidence type="ECO:0000256" key="3">
    <source>
        <dbReference type="ARBA" id="ARBA00022723"/>
    </source>
</evidence>
<dbReference type="AlphaFoldDB" id="A0A370WZR2"/>
<keyword evidence="6 9" id="KW-0482">Metalloprotease</keyword>
<proteinExistence type="inferred from homology"/>
<dbReference type="PANTHER" id="PTHR43660:SF1">
    <property type="entry name" value="DIPEPTIDYL CARBOXYPEPTIDASE"/>
    <property type="match status" value="1"/>
</dbReference>
<sequence length="686" mass="76606">MDPNNPLLADTALPAFSKITPDDVLPAVDALLVEGRAGIAALTAQGAARDFKAVMLPQERFEQRIAHAWAPVSHLHSVADSEALRNVYGPAEEKLTDYSIEIGQNRDLYAAVQAVADAADFATLSPAQRALVEHALRDFKLSGVALEEPARSRFRDIGVELSKLSTEFSNAVLDATDAWHQHVTDERDLAGMPESGRAVLRQYAKEQGLDGYLVTLKQPSVQAVMTYADNRGLRERVYWAYQTRASDQGPHAGKYDNTARIERIMALRHEAAQLLGFANAAHESLATKMAQAPDEVLRFLRDLAARARPVAQQELTTLRDFAAEELKLDNLEAWDVAYASEKLRQKQYALDEEQLKPYFPLPAVIDGLFGLVHRLYGIRLAARDGVDTWHPDVRYYDVVDAQGHIFAGAYVDLYARSGKRGGAWMDVCRARFDDGMHLQLPVAFLTCNFAPPTEDRPALLTHDDVLTLFHEFGHGFHHLLTEVPLPSVGGIDGVEWDAVELPSQFMENFGWNREALDLFAKHWETGERLPDELFERMLAARHFHAGLFLVRQLEFALFDFLLHLEYDPAKGARTLDVLEQARHEVAVLHPPAWQRFPHAFSHIFAGGYAAGYYSYLWAELLSADAFGAFEERAQSGQSVIDPAMGERFRREILAVGASRPALESFIAFRGRKPEPEALLRSHGLVA</sequence>
<dbReference type="GO" id="GO:0006508">
    <property type="term" value="P:proteolysis"/>
    <property type="evidence" value="ECO:0007669"/>
    <property type="project" value="UniProtKB-KW"/>
</dbReference>
<dbReference type="PANTHER" id="PTHR43660">
    <property type="entry name" value="DIPEPTIDYL CARBOXYPEPTIDASE"/>
    <property type="match status" value="1"/>
</dbReference>
<accession>A0A370WZR2</accession>
<keyword evidence="2 9" id="KW-0645">Protease</keyword>
<feature type="domain" description="Peptidase M3A/M3B catalytic" evidence="10">
    <location>
        <begin position="224"/>
        <end position="683"/>
    </location>
</feature>